<accession>F7NJ89</accession>
<sequence length="451" mass="48079">MNKAQALGEDRISSLLRSYSVPAIIGMVVNALYNVVDSVFVGQGVGEVGLTAVTIAFPLMSVLMAVGMLVGLGAAALVSIRLGKQDKAGAELILGNAFTMISGFVLVTTGVALYFLDPLLLLLGATPEVLPYARDFSFIILAGSVFMHISFGLNGIIRAQGDPRTALLTMLIAAILNMIFNPLFIFGFGMGIKGSAWATVLAQAISTAWVMVYFIRGSGTLTLRRRCLAVDGKILAGITRIGMAPFLMQIGNSLVMVIFNFTLLAHGGTSAVAAFGIINRMLMLLLMPIIGISQGAQPIIGYNYGAGQYKRVIETVKTAVLAATVLCLLGFTSVQLFAEQIIRLFNGNPELVHLGATGLRLFLAMLPVIGFQMISANYFQAVGKAGYAIVFNLLRQIIILIPMVYLLPQFLGLIGIWLAGPISDMGAALLTGIVMVREIKHLSLQEQADKS</sequence>
<dbReference type="PIRSF" id="PIRSF006603">
    <property type="entry name" value="DinF"/>
    <property type="match status" value="1"/>
</dbReference>
<dbReference type="Pfam" id="PF01554">
    <property type="entry name" value="MatE"/>
    <property type="match status" value="2"/>
</dbReference>
<dbReference type="InterPro" id="IPR048279">
    <property type="entry name" value="MdtK-like"/>
</dbReference>
<dbReference type="CDD" id="cd13143">
    <property type="entry name" value="MATE_MepA_like"/>
    <property type="match status" value="1"/>
</dbReference>
<dbReference type="OrthoDB" id="9811110at2"/>
<dbReference type="AlphaFoldDB" id="F7NJ89"/>
<keyword evidence="12" id="KW-1185">Reference proteome</keyword>
<proteinExistence type="inferred from homology"/>
<evidence type="ECO:0000256" key="4">
    <source>
        <dbReference type="ARBA" id="ARBA00022448"/>
    </source>
</evidence>
<dbReference type="InterPro" id="IPR002528">
    <property type="entry name" value="MATE_fam"/>
</dbReference>
<dbReference type="InterPro" id="IPR045070">
    <property type="entry name" value="MATE_MepA-like"/>
</dbReference>
<evidence type="ECO:0000313" key="12">
    <source>
        <dbReference type="Proteomes" id="UP000003240"/>
    </source>
</evidence>
<feature type="transmembrane region" description="Helical" evidence="10">
    <location>
        <begin position="254"/>
        <end position="278"/>
    </location>
</feature>
<keyword evidence="5" id="KW-1003">Cell membrane</keyword>
<dbReference type="PANTHER" id="PTHR43823">
    <property type="entry name" value="SPORULATION PROTEIN YKVU"/>
    <property type="match status" value="1"/>
</dbReference>
<comment type="caution">
    <text evidence="11">The sequence shown here is derived from an EMBL/GenBank/DDBJ whole genome shotgun (WGS) entry which is preliminary data.</text>
</comment>
<dbReference type="InterPro" id="IPR051327">
    <property type="entry name" value="MATE_MepA_subfamily"/>
</dbReference>
<evidence type="ECO:0000256" key="2">
    <source>
        <dbReference type="ARBA" id="ARBA00008417"/>
    </source>
</evidence>
<dbReference type="STRING" id="1009370.ALO_10724"/>
<feature type="transmembrane region" description="Helical" evidence="10">
    <location>
        <begin position="319"/>
        <end position="338"/>
    </location>
</feature>
<dbReference type="NCBIfam" id="TIGR00797">
    <property type="entry name" value="matE"/>
    <property type="match status" value="1"/>
</dbReference>
<keyword evidence="7 10" id="KW-1133">Transmembrane helix</keyword>
<evidence type="ECO:0000256" key="9">
    <source>
        <dbReference type="ARBA" id="ARBA00023251"/>
    </source>
</evidence>
<dbReference type="GO" id="GO:0015297">
    <property type="term" value="F:antiporter activity"/>
    <property type="evidence" value="ECO:0007669"/>
    <property type="project" value="InterPro"/>
</dbReference>
<feature type="transmembrane region" description="Helical" evidence="10">
    <location>
        <begin position="12"/>
        <end position="33"/>
    </location>
</feature>
<evidence type="ECO:0000256" key="6">
    <source>
        <dbReference type="ARBA" id="ARBA00022692"/>
    </source>
</evidence>
<name>F7NJ89_9FIRM</name>
<comment type="subcellular location">
    <subcellularLocation>
        <location evidence="1">Cell membrane</location>
        <topology evidence="1">Multi-pass membrane protein</topology>
    </subcellularLocation>
</comment>
<feature type="transmembrane region" description="Helical" evidence="10">
    <location>
        <begin position="196"/>
        <end position="215"/>
    </location>
</feature>
<feature type="transmembrane region" description="Helical" evidence="10">
    <location>
        <begin position="168"/>
        <end position="190"/>
    </location>
</feature>
<evidence type="ECO:0000256" key="7">
    <source>
        <dbReference type="ARBA" id="ARBA00022989"/>
    </source>
</evidence>
<evidence type="ECO:0000256" key="3">
    <source>
        <dbReference type="ARBA" id="ARBA00022106"/>
    </source>
</evidence>
<keyword evidence="6 10" id="KW-0812">Transmembrane</keyword>
<feature type="transmembrane region" description="Helical" evidence="10">
    <location>
        <begin position="358"/>
        <end position="379"/>
    </location>
</feature>
<gene>
    <name evidence="11" type="ORF">ALO_10724</name>
</gene>
<reference evidence="11 12" key="1">
    <citation type="journal article" date="2011" name="EMBO J.">
        <title>Structural diversity of bacterial flagellar motors.</title>
        <authorList>
            <person name="Chen S."/>
            <person name="Beeby M."/>
            <person name="Murphy G.E."/>
            <person name="Leadbetter J.R."/>
            <person name="Hendrixson D.R."/>
            <person name="Briegel A."/>
            <person name="Li Z."/>
            <person name="Shi J."/>
            <person name="Tocheva E.I."/>
            <person name="Muller A."/>
            <person name="Dobro M.J."/>
            <person name="Jensen G.J."/>
        </authorList>
    </citation>
    <scope>NUCLEOTIDE SEQUENCE [LARGE SCALE GENOMIC DNA]</scope>
    <source>
        <strain evidence="11 12">DSM 6540</strain>
    </source>
</reference>
<comment type="similarity">
    <text evidence="2">Belongs to the multi antimicrobial extrusion (MATE) (TC 2.A.66.1) family. MepA subfamily.</text>
</comment>
<feature type="transmembrane region" description="Helical" evidence="10">
    <location>
        <begin position="386"/>
        <end position="408"/>
    </location>
</feature>
<dbReference type="GO" id="GO:0042910">
    <property type="term" value="F:xenobiotic transmembrane transporter activity"/>
    <property type="evidence" value="ECO:0007669"/>
    <property type="project" value="InterPro"/>
</dbReference>
<dbReference type="Proteomes" id="UP000003240">
    <property type="component" value="Unassembled WGS sequence"/>
</dbReference>
<evidence type="ECO:0000256" key="5">
    <source>
        <dbReference type="ARBA" id="ARBA00022475"/>
    </source>
</evidence>
<keyword evidence="9" id="KW-0046">Antibiotic resistance</keyword>
<protein>
    <recommendedName>
        <fullName evidence="3">Multidrug export protein MepA</fullName>
    </recommendedName>
</protein>
<dbReference type="RefSeq" id="WP_004095365.1">
    <property type="nucleotide sequence ID" value="NZ_AFGF01000085.1"/>
</dbReference>
<evidence type="ECO:0000313" key="11">
    <source>
        <dbReference type="EMBL" id="EGO63837.1"/>
    </source>
</evidence>
<keyword evidence="4" id="KW-0813">Transport</keyword>
<feature type="transmembrane region" description="Helical" evidence="10">
    <location>
        <begin position="136"/>
        <end position="156"/>
    </location>
</feature>
<feature type="transmembrane region" description="Helical" evidence="10">
    <location>
        <begin position="92"/>
        <end position="116"/>
    </location>
</feature>
<evidence type="ECO:0000256" key="1">
    <source>
        <dbReference type="ARBA" id="ARBA00004651"/>
    </source>
</evidence>
<dbReference type="GO" id="GO:0046677">
    <property type="term" value="P:response to antibiotic"/>
    <property type="evidence" value="ECO:0007669"/>
    <property type="project" value="UniProtKB-KW"/>
</dbReference>
<dbReference type="EMBL" id="AFGF01000085">
    <property type="protein sequence ID" value="EGO63837.1"/>
    <property type="molecule type" value="Genomic_DNA"/>
</dbReference>
<dbReference type="PANTHER" id="PTHR43823:SF3">
    <property type="entry name" value="MULTIDRUG EXPORT PROTEIN MEPA"/>
    <property type="match status" value="1"/>
</dbReference>
<organism evidence="11 12">
    <name type="scientific">Acetonema longum DSM 6540</name>
    <dbReference type="NCBI Taxonomy" id="1009370"/>
    <lineage>
        <taxon>Bacteria</taxon>
        <taxon>Bacillati</taxon>
        <taxon>Bacillota</taxon>
        <taxon>Negativicutes</taxon>
        <taxon>Acetonemataceae</taxon>
        <taxon>Acetonema</taxon>
    </lineage>
</organism>
<dbReference type="GO" id="GO:0005886">
    <property type="term" value="C:plasma membrane"/>
    <property type="evidence" value="ECO:0007669"/>
    <property type="project" value="UniProtKB-SubCell"/>
</dbReference>
<feature type="transmembrane region" description="Helical" evidence="10">
    <location>
        <begin position="414"/>
        <end position="436"/>
    </location>
</feature>
<feature type="transmembrane region" description="Helical" evidence="10">
    <location>
        <begin position="53"/>
        <end position="80"/>
    </location>
</feature>
<evidence type="ECO:0000256" key="10">
    <source>
        <dbReference type="SAM" id="Phobius"/>
    </source>
</evidence>
<evidence type="ECO:0000256" key="8">
    <source>
        <dbReference type="ARBA" id="ARBA00023136"/>
    </source>
</evidence>
<keyword evidence="8 10" id="KW-0472">Membrane</keyword>
<dbReference type="eggNOG" id="COG0534">
    <property type="taxonomic scope" value="Bacteria"/>
</dbReference>